<keyword evidence="2" id="KW-0805">Transcription regulation</keyword>
<keyword evidence="7" id="KW-1185">Reference proteome</keyword>
<accession>A0ABV6CAQ9</accession>
<evidence type="ECO:0000256" key="3">
    <source>
        <dbReference type="ARBA" id="ARBA00023125"/>
    </source>
</evidence>
<keyword evidence="3" id="KW-0238">DNA-binding</keyword>
<dbReference type="RefSeq" id="WP_385875663.1">
    <property type="nucleotide sequence ID" value="NZ_JBHLXE010000013.1"/>
</dbReference>
<dbReference type="SUPFAM" id="SSF53850">
    <property type="entry name" value="Periplasmic binding protein-like II"/>
    <property type="match status" value="1"/>
</dbReference>
<evidence type="ECO:0000313" key="6">
    <source>
        <dbReference type="EMBL" id="MFC0178616.1"/>
    </source>
</evidence>
<dbReference type="SUPFAM" id="SSF46785">
    <property type="entry name" value="Winged helix' DNA-binding domain"/>
    <property type="match status" value="1"/>
</dbReference>
<evidence type="ECO:0000256" key="1">
    <source>
        <dbReference type="ARBA" id="ARBA00009437"/>
    </source>
</evidence>
<dbReference type="PROSITE" id="PS50931">
    <property type="entry name" value="HTH_LYSR"/>
    <property type="match status" value="1"/>
</dbReference>
<evidence type="ECO:0000256" key="2">
    <source>
        <dbReference type="ARBA" id="ARBA00023015"/>
    </source>
</evidence>
<evidence type="ECO:0000259" key="5">
    <source>
        <dbReference type="PROSITE" id="PS50931"/>
    </source>
</evidence>
<comment type="similarity">
    <text evidence="1">Belongs to the LysR transcriptional regulatory family.</text>
</comment>
<dbReference type="Pfam" id="PF00126">
    <property type="entry name" value="HTH_1"/>
    <property type="match status" value="1"/>
</dbReference>
<sequence>MSKELPLTLEALRIMDAIEKRGSFAAAAKELSRVPSAISYSMQKLEEDLDVMIFDRSGRKTRLTKPGIILLERGRQLLSAAEQLIFDAKELAQGWESRFSIVCSGLVDIQLFFPLVATLQQKCHTELTLSSEMLNGAWEKLILGEADIVVAPELEDQELSEFSVQKVSVLDLVYVAAPNHPIHKEPMPLSIETRMKYHSVVIPDSSKNSRPLSVNILDKQPTFIVSTMTDRYKAISAGLGIGTMPYYMVRDDINTGKLKMIGGKNDTMRINLMLAWRRDSMGEVKSWMLRELPKFIRELPLTF</sequence>
<dbReference type="PANTHER" id="PTHR30126">
    <property type="entry name" value="HTH-TYPE TRANSCRIPTIONAL REGULATOR"/>
    <property type="match status" value="1"/>
</dbReference>
<dbReference type="Proteomes" id="UP001589758">
    <property type="component" value="Unassembled WGS sequence"/>
</dbReference>
<dbReference type="PANTHER" id="PTHR30126:SF22">
    <property type="entry name" value="HTH-TYPE TRANSCRIPTIONAL REGULATOR YHAJ-RELATED"/>
    <property type="match status" value="1"/>
</dbReference>
<dbReference type="Gene3D" id="1.10.10.10">
    <property type="entry name" value="Winged helix-like DNA-binding domain superfamily/Winged helix DNA-binding domain"/>
    <property type="match status" value="1"/>
</dbReference>
<reference evidence="6 7" key="1">
    <citation type="submission" date="2024-09" db="EMBL/GenBank/DDBJ databases">
        <authorList>
            <person name="Sun Q."/>
            <person name="Mori K."/>
        </authorList>
    </citation>
    <scope>NUCLEOTIDE SEQUENCE [LARGE SCALE GENOMIC DNA]</scope>
    <source>
        <strain evidence="6 7">CCM 8545</strain>
    </source>
</reference>
<evidence type="ECO:0000256" key="4">
    <source>
        <dbReference type="ARBA" id="ARBA00023163"/>
    </source>
</evidence>
<dbReference type="InterPro" id="IPR036388">
    <property type="entry name" value="WH-like_DNA-bd_sf"/>
</dbReference>
<feature type="domain" description="HTH lysR-type" evidence="5">
    <location>
        <begin position="7"/>
        <end position="64"/>
    </location>
</feature>
<gene>
    <name evidence="6" type="ORF">ACFFIT_00615</name>
</gene>
<evidence type="ECO:0000313" key="7">
    <source>
        <dbReference type="Proteomes" id="UP001589758"/>
    </source>
</evidence>
<dbReference type="InterPro" id="IPR005119">
    <property type="entry name" value="LysR_subst-bd"/>
</dbReference>
<comment type="caution">
    <text evidence="6">The sequence shown here is derived from an EMBL/GenBank/DDBJ whole genome shotgun (WGS) entry which is preliminary data.</text>
</comment>
<organism evidence="6 7">
    <name type="scientific">Thorsellia kenyensis</name>
    <dbReference type="NCBI Taxonomy" id="1549888"/>
    <lineage>
        <taxon>Bacteria</taxon>
        <taxon>Pseudomonadati</taxon>
        <taxon>Pseudomonadota</taxon>
        <taxon>Gammaproteobacteria</taxon>
        <taxon>Enterobacterales</taxon>
        <taxon>Thorselliaceae</taxon>
        <taxon>Thorsellia</taxon>
    </lineage>
</organism>
<protein>
    <submittedName>
        <fullName evidence="6">LysR family transcriptional regulator</fullName>
    </submittedName>
</protein>
<dbReference type="Gene3D" id="3.40.190.290">
    <property type="match status" value="1"/>
</dbReference>
<dbReference type="Pfam" id="PF03466">
    <property type="entry name" value="LysR_substrate"/>
    <property type="match status" value="1"/>
</dbReference>
<dbReference type="InterPro" id="IPR036390">
    <property type="entry name" value="WH_DNA-bd_sf"/>
</dbReference>
<keyword evidence="4" id="KW-0804">Transcription</keyword>
<proteinExistence type="inferred from homology"/>
<dbReference type="InterPro" id="IPR000847">
    <property type="entry name" value="LysR_HTH_N"/>
</dbReference>
<dbReference type="EMBL" id="JBHLXE010000013">
    <property type="protein sequence ID" value="MFC0178616.1"/>
    <property type="molecule type" value="Genomic_DNA"/>
</dbReference>
<name>A0ABV6CAQ9_9GAMM</name>